<organism evidence="8 9">
    <name type="scientific">Streptomyces fagopyri</name>
    <dbReference type="NCBI Taxonomy" id="2662397"/>
    <lineage>
        <taxon>Bacteria</taxon>
        <taxon>Bacillati</taxon>
        <taxon>Actinomycetota</taxon>
        <taxon>Actinomycetes</taxon>
        <taxon>Kitasatosporales</taxon>
        <taxon>Streptomycetaceae</taxon>
        <taxon>Streptomyces</taxon>
    </lineage>
</organism>
<dbReference type="InterPro" id="IPR051533">
    <property type="entry name" value="WaaL-like"/>
</dbReference>
<dbReference type="InterPro" id="IPR007016">
    <property type="entry name" value="O-antigen_ligase-rel_domated"/>
</dbReference>
<accession>A0A5Q0LGW1</accession>
<evidence type="ECO:0000259" key="7">
    <source>
        <dbReference type="Pfam" id="PF04932"/>
    </source>
</evidence>
<evidence type="ECO:0000313" key="9">
    <source>
        <dbReference type="Proteomes" id="UP000326179"/>
    </source>
</evidence>
<dbReference type="PANTHER" id="PTHR37422:SF13">
    <property type="entry name" value="LIPOPOLYSACCHARIDE BIOSYNTHESIS PROTEIN PA4999-RELATED"/>
    <property type="match status" value="1"/>
</dbReference>
<dbReference type="Pfam" id="PF04932">
    <property type="entry name" value="Wzy_C"/>
    <property type="match status" value="1"/>
</dbReference>
<feature type="transmembrane region" description="Helical" evidence="6">
    <location>
        <begin position="111"/>
        <end position="131"/>
    </location>
</feature>
<reference evidence="8 9" key="1">
    <citation type="submission" date="2019-10" db="EMBL/GenBank/DDBJ databases">
        <title>A novel species.</title>
        <authorList>
            <person name="Gao J."/>
        </authorList>
    </citation>
    <scope>NUCLEOTIDE SEQUENCE [LARGE SCALE GENOMIC DNA]</scope>
    <source>
        <strain evidence="8 9">QMT-28</strain>
    </source>
</reference>
<gene>
    <name evidence="8" type="ORF">GFH48_26090</name>
</gene>
<dbReference type="AlphaFoldDB" id="A0A5Q0LGW1"/>
<feature type="transmembrane region" description="Helical" evidence="6">
    <location>
        <begin position="84"/>
        <end position="104"/>
    </location>
</feature>
<evidence type="ECO:0000313" key="8">
    <source>
        <dbReference type="EMBL" id="QFZ76273.1"/>
    </source>
</evidence>
<name>A0A5Q0LGW1_9ACTN</name>
<feature type="transmembrane region" description="Helical" evidence="6">
    <location>
        <begin position="59"/>
        <end position="78"/>
    </location>
</feature>
<feature type="compositionally biased region" description="Low complexity" evidence="5">
    <location>
        <begin position="530"/>
        <end position="568"/>
    </location>
</feature>
<feature type="region of interest" description="Disordered" evidence="5">
    <location>
        <begin position="517"/>
        <end position="568"/>
    </location>
</feature>
<dbReference type="PANTHER" id="PTHR37422">
    <property type="entry name" value="TEICHURONIC ACID BIOSYNTHESIS PROTEIN TUAE"/>
    <property type="match status" value="1"/>
</dbReference>
<feature type="transmembrane region" description="Helical" evidence="6">
    <location>
        <begin position="240"/>
        <end position="256"/>
    </location>
</feature>
<feature type="region of interest" description="Disordered" evidence="5">
    <location>
        <begin position="1"/>
        <end position="51"/>
    </location>
</feature>
<protein>
    <recommendedName>
        <fullName evidence="7">O-antigen ligase-related domain-containing protein</fullName>
    </recommendedName>
</protein>
<keyword evidence="9" id="KW-1185">Reference proteome</keyword>
<dbReference type="EMBL" id="CP045643">
    <property type="protein sequence ID" value="QFZ76273.1"/>
    <property type="molecule type" value="Genomic_DNA"/>
</dbReference>
<feature type="transmembrane region" description="Helical" evidence="6">
    <location>
        <begin position="143"/>
        <end position="162"/>
    </location>
</feature>
<comment type="subcellular location">
    <subcellularLocation>
        <location evidence="1">Membrane</location>
        <topology evidence="1">Multi-pass membrane protein</topology>
    </subcellularLocation>
</comment>
<dbReference type="KEGG" id="sfy:GFH48_26090"/>
<keyword evidence="4 6" id="KW-0472">Membrane</keyword>
<evidence type="ECO:0000256" key="1">
    <source>
        <dbReference type="ARBA" id="ARBA00004141"/>
    </source>
</evidence>
<dbReference type="GO" id="GO:0016020">
    <property type="term" value="C:membrane"/>
    <property type="evidence" value="ECO:0007669"/>
    <property type="project" value="UniProtKB-SubCell"/>
</dbReference>
<evidence type="ECO:0000256" key="2">
    <source>
        <dbReference type="ARBA" id="ARBA00022692"/>
    </source>
</evidence>
<feature type="transmembrane region" description="Helical" evidence="6">
    <location>
        <begin position="210"/>
        <end position="233"/>
    </location>
</feature>
<proteinExistence type="predicted"/>
<keyword evidence="3 6" id="KW-1133">Transmembrane helix</keyword>
<feature type="transmembrane region" description="Helical" evidence="6">
    <location>
        <begin position="169"/>
        <end position="190"/>
    </location>
</feature>
<evidence type="ECO:0000256" key="6">
    <source>
        <dbReference type="SAM" id="Phobius"/>
    </source>
</evidence>
<evidence type="ECO:0000256" key="4">
    <source>
        <dbReference type="ARBA" id="ARBA00023136"/>
    </source>
</evidence>
<feature type="transmembrane region" description="Helical" evidence="6">
    <location>
        <begin position="398"/>
        <end position="420"/>
    </location>
</feature>
<feature type="domain" description="O-antigen ligase-related" evidence="7">
    <location>
        <begin position="254"/>
        <end position="404"/>
    </location>
</feature>
<evidence type="ECO:0000256" key="5">
    <source>
        <dbReference type="SAM" id="MobiDB-lite"/>
    </source>
</evidence>
<keyword evidence="2 6" id="KW-0812">Transmembrane</keyword>
<sequence>MSRALPHPPRAASHPPRAGSDRPPVTPRSPRAPYAAQTSGPPRATPRSPLGSLVSGARGALPVLPVMAVIALLGLPIAPSGEGGASIADAMSGLLVVGCAVRLVRHRRRPLSPGAAVVLALPVVGIAVAAADAAGPGAGITGLTRYLQIFVLVPAAVLLLVRDRRDFRLLAWSFVALALWQGTVGVHQYVTGTGASYQGEDVRAVGTFGATDVMGMATVVAFGLVCAVALALGSGTTRQRTSAVVCALALLPPLALSFSRGAWIATALACGAQLTLAGLRRAVRVGAVVAAVAVILVGGLGVGTEMLQERLDSITRVTDAPDQSVVDRYTMWAAAVDMWRDHPLTGVGLKGFPDQRDGHASLALSSGSDIGGAGAAYSKQPLLSPHNMYLLVLSEQGLIGLLALAGSWLALLVCALRGLVRVRRAPPGAPAGLGRPVRAPSGLDCALVSCGLLGWQLVDFVYADIGGPSTVLTGVCFGLVAWWALVDPASPLSLASDAGVSPTSPVFDASARPTAVTEGFPTALGPEAQVSPTSPVSEAAAPPVPVSSSASSSASSPTAGAPEGASTR</sequence>
<evidence type="ECO:0000256" key="3">
    <source>
        <dbReference type="ARBA" id="ARBA00022989"/>
    </source>
</evidence>
<feature type="transmembrane region" description="Helical" evidence="6">
    <location>
        <begin position="286"/>
        <end position="303"/>
    </location>
</feature>
<dbReference type="Proteomes" id="UP000326179">
    <property type="component" value="Chromosome"/>
</dbReference>
<feature type="compositionally biased region" description="Low complexity" evidence="5">
    <location>
        <begin position="1"/>
        <end position="18"/>
    </location>
</feature>